<evidence type="ECO:0000256" key="1">
    <source>
        <dbReference type="ARBA" id="ARBA00004123"/>
    </source>
</evidence>
<reference evidence="3 4" key="2">
    <citation type="journal article" date="2007" name="BMC Biol.">
        <title>A 100%-complete sequence reveals unusually simple genomic features in the hot-spring red alga Cyanidioschyzon merolae.</title>
        <authorList>
            <person name="Nozaki H."/>
            <person name="Takano H."/>
            <person name="Misumi O."/>
            <person name="Terasawa K."/>
            <person name="Matsuzaki M."/>
            <person name="Maruyama S."/>
            <person name="Nishida K."/>
            <person name="Yagisawa F."/>
            <person name="Yoshida Y."/>
            <person name="Fujiwara T."/>
            <person name="Takio S."/>
            <person name="Tamura K."/>
            <person name="Chung S.J."/>
            <person name="Nakamura S."/>
            <person name="Kuroiwa H."/>
            <person name="Tanaka K."/>
            <person name="Sato N."/>
            <person name="Kuroiwa T."/>
        </authorList>
    </citation>
    <scope>NUCLEOTIDE SEQUENCE [LARGE SCALE GENOMIC DNA]</scope>
    <source>
        <strain evidence="3 4">10D</strain>
    </source>
</reference>
<dbReference type="GeneID" id="16993643"/>
<accession>M1VH50</accession>
<evidence type="ECO:0000313" key="4">
    <source>
        <dbReference type="Proteomes" id="UP000007014"/>
    </source>
</evidence>
<dbReference type="GO" id="GO:0005634">
    <property type="term" value="C:nucleus"/>
    <property type="evidence" value="ECO:0007669"/>
    <property type="project" value="UniProtKB-SubCell"/>
</dbReference>
<comment type="subcellular location">
    <subcellularLocation>
        <location evidence="1">Nucleus</location>
    </subcellularLocation>
</comment>
<reference evidence="3 4" key="1">
    <citation type="journal article" date="2004" name="Nature">
        <title>Genome sequence of the ultrasmall unicellular red alga Cyanidioschyzon merolae 10D.</title>
        <authorList>
            <person name="Matsuzaki M."/>
            <person name="Misumi O."/>
            <person name="Shin-i T."/>
            <person name="Maruyama S."/>
            <person name="Takahara M."/>
            <person name="Miyagishima S."/>
            <person name="Mori T."/>
            <person name="Nishida K."/>
            <person name="Yagisawa F."/>
            <person name="Nishida K."/>
            <person name="Yoshida Y."/>
            <person name="Nishimura Y."/>
            <person name="Nakao S."/>
            <person name="Kobayashi T."/>
            <person name="Momoyama Y."/>
            <person name="Higashiyama T."/>
            <person name="Minoda A."/>
            <person name="Sano M."/>
            <person name="Nomoto H."/>
            <person name="Oishi K."/>
            <person name="Hayashi H."/>
            <person name="Ohta F."/>
            <person name="Nishizaka S."/>
            <person name="Haga S."/>
            <person name="Miura S."/>
            <person name="Morishita T."/>
            <person name="Kabeya Y."/>
            <person name="Terasawa K."/>
            <person name="Suzuki Y."/>
            <person name="Ishii Y."/>
            <person name="Asakawa S."/>
            <person name="Takano H."/>
            <person name="Ohta N."/>
            <person name="Kuroiwa H."/>
            <person name="Tanaka K."/>
            <person name="Shimizu N."/>
            <person name="Sugano S."/>
            <person name="Sato N."/>
            <person name="Nozaki H."/>
            <person name="Ogasawara N."/>
            <person name="Kohara Y."/>
            <person name="Kuroiwa T."/>
        </authorList>
    </citation>
    <scope>NUCLEOTIDE SEQUENCE [LARGE SCALE GENOMIC DNA]</scope>
    <source>
        <strain evidence="3 4">10D</strain>
    </source>
</reference>
<dbReference type="Gramene" id="CMI288CT">
    <property type="protein sequence ID" value="CMI288CT"/>
    <property type="gene ID" value="CMI288C"/>
</dbReference>
<sequence length="639" mass="70940">MSLSVQRIHELWLEELQGLGAAPDHPTEPVKFLHSIQLPNRATIPRLVCRNGRWLLLSQERQRLQLLAGTLVRIRGMVQHHGEEQYCPWGTVNEYTATFSCGFAPELGPLETVTHDQLASETPETNCWVARRPLFLEPVPGDRFYSFDEFLVSSSKGVGDEAALIDILADDTANSNESGNESVERTECRQCPNATHGGQVQFSSNGCSRASGMPSEATTLAAQSRQAASVVVYTYGNMSEHSKLNEIVEAIGFLELRDGSQLSGCLDDRRDTADSDICTDIEQQLVVHALRVESAARVRVETGDGSTMNQIAVSRVDEGKLADPYWRLQSFLNKFLFRDRDHLAASYLVYTLIGSRGPRPATRIVLQLSLPRDTDSIAAKRFARRLYRVLAMLNVCCQRLRVSVAALNGSSWTPHQRAGEDRLEPTVLQLPREAALVVDETYLESSGGSLNQTGVQNMRTLADVLGSGTIRYPYAYTEGLLFEVDWSIVLLTIGRGLVPQAMLHAAHTIKRVQLDASVLDADDAGLESNAHSLRDLLPVSDIVASREALACIRHRAWPTIPDDVASFIESDFVRLRQEARTRCLQNIDGPAAPDAEALDTMLRLAILESRARGEHQVSRERWEQIRAIEQERHQRVSGS</sequence>
<proteinExistence type="predicted"/>
<name>M1VH50_CYAM1</name>
<dbReference type="PANTHER" id="PTHR13489:SF0">
    <property type="entry name" value="MINI-CHROMOSOME MAINTENANCE COMPLEX-BINDING PROTEIN"/>
    <property type="match status" value="1"/>
</dbReference>
<evidence type="ECO:0008006" key="5">
    <source>
        <dbReference type="Google" id="ProtNLM"/>
    </source>
</evidence>
<gene>
    <name evidence="3" type="ORF">CYME_CMI288C</name>
</gene>
<dbReference type="PANTHER" id="PTHR13489">
    <property type="entry name" value="MINI-CHROMOSOME MAINTENANCE COMPLEX-BINDING PROTEIN"/>
    <property type="match status" value="1"/>
</dbReference>
<keyword evidence="4" id="KW-1185">Reference proteome</keyword>
<dbReference type="HOGENOM" id="CLU_428563_0_0_1"/>
<dbReference type="InterPro" id="IPR019140">
    <property type="entry name" value="MCM_complex-bd"/>
</dbReference>
<protein>
    <recommendedName>
        <fullName evidence="5">Mini-chromosome maintenance complex-binding protein</fullName>
    </recommendedName>
</protein>
<organism evidence="3 4">
    <name type="scientific">Cyanidioschyzon merolae (strain NIES-3377 / 10D)</name>
    <name type="common">Unicellular red alga</name>
    <dbReference type="NCBI Taxonomy" id="280699"/>
    <lineage>
        <taxon>Eukaryota</taxon>
        <taxon>Rhodophyta</taxon>
        <taxon>Bangiophyceae</taxon>
        <taxon>Cyanidiales</taxon>
        <taxon>Cyanidiaceae</taxon>
        <taxon>Cyanidioschyzon</taxon>
    </lineage>
</organism>
<dbReference type="Proteomes" id="UP000007014">
    <property type="component" value="Chromosome 9"/>
</dbReference>
<evidence type="ECO:0000256" key="2">
    <source>
        <dbReference type="ARBA" id="ARBA00023242"/>
    </source>
</evidence>
<dbReference type="RefSeq" id="XP_005536429.1">
    <property type="nucleotide sequence ID" value="XM_005536372.1"/>
</dbReference>
<dbReference type="Pfam" id="PF09739">
    <property type="entry name" value="MCM_bind"/>
    <property type="match status" value="1"/>
</dbReference>
<dbReference type="GO" id="GO:0003682">
    <property type="term" value="F:chromatin binding"/>
    <property type="evidence" value="ECO:0007669"/>
    <property type="project" value="TreeGrafter"/>
</dbReference>
<dbReference type="EMBL" id="AP006491">
    <property type="protein sequence ID" value="BAM80143.1"/>
    <property type="molecule type" value="Genomic_DNA"/>
</dbReference>
<dbReference type="GO" id="GO:0006261">
    <property type="term" value="P:DNA-templated DNA replication"/>
    <property type="evidence" value="ECO:0007669"/>
    <property type="project" value="TreeGrafter"/>
</dbReference>
<dbReference type="eggNOG" id="KOG2545">
    <property type="taxonomic scope" value="Eukaryota"/>
</dbReference>
<dbReference type="OrthoDB" id="329666at2759"/>
<evidence type="ECO:0000313" key="3">
    <source>
        <dbReference type="EMBL" id="BAM80143.1"/>
    </source>
</evidence>
<dbReference type="STRING" id="280699.M1VH50"/>
<keyword evidence="2" id="KW-0539">Nucleus</keyword>
<dbReference type="AlphaFoldDB" id="M1VH50"/>
<dbReference type="KEGG" id="cme:CYME_CMI288C"/>